<reference evidence="2 3" key="1">
    <citation type="journal article" date="2020" name="MBio">
        <title>Erratum for Teymournejad et al., 'Isolation and Molecular Analysis of a Novel Neorickettsia Species That Causes Potomac Horse Fever'.</title>
        <authorList>
            <person name="Teymournejad O."/>
            <person name="Lin M."/>
            <person name="Bekebrede H."/>
            <person name="Kamr A."/>
            <person name="Toribio R.E."/>
            <person name="Arroyo L.G."/>
            <person name="Baird J.D."/>
            <person name="Rikihisa Y."/>
        </authorList>
    </citation>
    <scope>NUCLEOTIDE SEQUENCE [LARGE SCALE GENOMIC DNA]</scope>
    <source>
        <strain evidence="2 3">Fin17</strain>
    </source>
</reference>
<protein>
    <submittedName>
        <fullName evidence="2">Uncharacterized protein</fullName>
    </submittedName>
</protein>
<dbReference type="Proteomes" id="UP000464912">
    <property type="component" value="Chromosome"/>
</dbReference>
<keyword evidence="1" id="KW-0812">Transmembrane</keyword>
<dbReference type="RefSeq" id="WP_160094834.1">
    <property type="nucleotide sequence ID" value="NZ_CP047224.1"/>
</dbReference>
<sequence>MANFSSIFFRPVSPSAEKLRWAILHPSSSKAVIVVAALWVCIILAYCILQTPRYGRVRSFGESVSVLLIPIIGATVFSFFALSRLPSISEKNTAIAKTISEIHAQGGYQALHSAAFELKQNKKPSLASVGAYAVFFSVAFVMISVSLGATVGTSTHAPLLFLEIALVVAACASLVAFLIPHQQSRMAKAVLELSEEQVNGIVQAVYLEQLATNARTLGKS</sequence>
<feature type="transmembrane region" description="Helical" evidence="1">
    <location>
        <begin position="157"/>
        <end position="179"/>
    </location>
</feature>
<proteinExistence type="predicted"/>
<evidence type="ECO:0000313" key="3">
    <source>
        <dbReference type="Proteomes" id="UP000464912"/>
    </source>
</evidence>
<organism evidence="2 3">
    <name type="scientific">Neorickettsia findlayensis</name>
    <dbReference type="NCBI Taxonomy" id="2686014"/>
    <lineage>
        <taxon>Bacteria</taxon>
        <taxon>Pseudomonadati</taxon>
        <taxon>Pseudomonadota</taxon>
        <taxon>Alphaproteobacteria</taxon>
        <taxon>Rickettsiales</taxon>
        <taxon>Anaplasmataceae</taxon>
        <taxon>Neorickettsia</taxon>
    </lineage>
</organism>
<keyword evidence="1" id="KW-0472">Membrane</keyword>
<dbReference type="KEGG" id="nef:GP480_00335"/>
<feature type="transmembrane region" description="Helical" evidence="1">
    <location>
        <begin position="31"/>
        <end position="51"/>
    </location>
</feature>
<evidence type="ECO:0000313" key="2">
    <source>
        <dbReference type="EMBL" id="QHD64925.1"/>
    </source>
</evidence>
<name>A0A6P1G994_9RICK</name>
<feature type="transmembrane region" description="Helical" evidence="1">
    <location>
        <begin position="63"/>
        <end position="82"/>
    </location>
</feature>
<dbReference type="AlphaFoldDB" id="A0A6P1G994"/>
<feature type="transmembrane region" description="Helical" evidence="1">
    <location>
        <begin position="129"/>
        <end position="151"/>
    </location>
</feature>
<reference evidence="2 3" key="2">
    <citation type="journal article" date="2020" name="MBio">
        <title>Isolation and Molecular Analysis of a Novel Neorickettsia Species That Causes Potomac Horse Fever.</title>
        <authorList>
            <person name="Teymournejad O."/>
            <person name="Lin M."/>
            <person name="Bekebrede H."/>
            <person name="Kamr A."/>
            <person name="Toribio R.E."/>
            <person name="Arroyo L.G."/>
            <person name="Baird J.D."/>
            <person name="Rikihisa Y."/>
        </authorList>
    </citation>
    <scope>NUCLEOTIDE SEQUENCE [LARGE SCALE GENOMIC DNA]</scope>
    <source>
        <strain evidence="2 3">Fin17</strain>
    </source>
</reference>
<keyword evidence="3" id="KW-1185">Reference proteome</keyword>
<accession>A0A6P1G994</accession>
<evidence type="ECO:0000256" key="1">
    <source>
        <dbReference type="SAM" id="Phobius"/>
    </source>
</evidence>
<dbReference type="EMBL" id="CP047224">
    <property type="protein sequence ID" value="QHD64925.1"/>
    <property type="molecule type" value="Genomic_DNA"/>
</dbReference>
<gene>
    <name evidence="2" type="ORF">GP480_00335</name>
</gene>
<keyword evidence="1" id="KW-1133">Transmembrane helix</keyword>